<keyword evidence="5" id="KW-0472">Membrane</keyword>
<name>A0A1R3GUA1_9ROSI</name>
<dbReference type="InterPro" id="IPR032675">
    <property type="entry name" value="LRR_dom_sf"/>
</dbReference>
<dbReference type="InterPro" id="IPR051502">
    <property type="entry name" value="RLP_Defense_Trigger"/>
</dbReference>
<comment type="similarity">
    <text evidence="1">Belongs to the RLP family.</text>
</comment>
<evidence type="ECO:0000256" key="5">
    <source>
        <dbReference type="SAM" id="Phobius"/>
    </source>
</evidence>
<evidence type="ECO:0000256" key="4">
    <source>
        <dbReference type="ARBA" id="ARBA00023170"/>
    </source>
</evidence>
<keyword evidence="3" id="KW-0677">Repeat</keyword>
<evidence type="ECO:0000256" key="1">
    <source>
        <dbReference type="ARBA" id="ARBA00009592"/>
    </source>
</evidence>
<dbReference type="Gene3D" id="3.80.10.10">
    <property type="entry name" value="Ribonuclease Inhibitor"/>
    <property type="match status" value="1"/>
</dbReference>
<dbReference type="AlphaFoldDB" id="A0A1R3GUA1"/>
<protein>
    <submittedName>
        <fullName evidence="6">Uncharacterized protein</fullName>
    </submittedName>
</protein>
<accession>A0A1R3GUA1</accession>
<keyword evidence="4" id="KW-0675">Receptor</keyword>
<evidence type="ECO:0000313" key="6">
    <source>
        <dbReference type="EMBL" id="OMO61708.1"/>
    </source>
</evidence>
<keyword evidence="7" id="KW-1185">Reference proteome</keyword>
<evidence type="ECO:0000256" key="3">
    <source>
        <dbReference type="ARBA" id="ARBA00022737"/>
    </source>
</evidence>
<dbReference type="OrthoDB" id="544346at2759"/>
<evidence type="ECO:0000256" key="2">
    <source>
        <dbReference type="ARBA" id="ARBA00022614"/>
    </source>
</evidence>
<dbReference type="Proteomes" id="UP000187203">
    <property type="component" value="Unassembled WGS sequence"/>
</dbReference>
<feature type="transmembrane region" description="Helical" evidence="5">
    <location>
        <begin position="80"/>
        <end position="102"/>
    </location>
</feature>
<evidence type="ECO:0000313" key="7">
    <source>
        <dbReference type="Proteomes" id="UP000187203"/>
    </source>
</evidence>
<reference evidence="7" key="1">
    <citation type="submission" date="2013-09" db="EMBL/GenBank/DDBJ databases">
        <title>Corchorus olitorius genome sequencing.</title>
        <authorList>
            <person name="Alam M."/>
            <person name="Haque M.S."/>
            <person name="Islam M.S."/>
            <person name="Emdad E.M."/>
            <person name="Islam M.M."/>
            <person name="Ahmed B."/>
            <person name="Halim A."/>
            <person name="Hossen Q.M.M."/>
            <person name="Hossain M.Z."/>
            <person name="Ahmed R."/>
            <person name="Khan M.M."/>
            <person name="Islam R."/>
            <person name="Rashid M.M."/>
            <person name="Khan S.A."/>
            <person name="Rahman M.S."/>
            <person name="Alam M."/>
            <person name="Yahiya A.S."/>
            <person name="Khan M.S."/>
            <person name="Azam M.S."/>
            <person name="Haque T."/>
            <person name="Lashkar M.Z.H."/>
            <person name="Akhand A.I."/>
            <person name="Morshed G."/>
            <person name="Roy S."/>
            <person name="Uddin K.S."/>
            <person name="Rabeya T."/>
            <person name="Hossain A.S."/>
            <person name="Chowdhury A."/>
            <person name="Snigdha A.R."/>
            <person name="Mortoza M.S."/>
            <person name="Matin S.A."/>
            <person name="Hoque S.M.E."/>
            <person name="Islam M.K."/>
            <person name="Roy D.K."/>
            <person name="Haider R."/>
            <person name="Moosa M.M."/>
            <person name="Elias S.M."/>
            <person name="Hasan A.M."/>
            <person name="Jahan S."/>
            <person name="Shafiuddin M."/>
            <person name="Mahmood N."/>
            <person name="Shommy N.S."/>
        </authorList>
    </citation>
    <scope>NUCLEOTIDE SEQUENCE [LARGE SCALE GENOMIC DNA]</scope>
    <source>
        <strain evidence="7">cv. O-4</strain>
    </source>
</reference>
<proteinExistence type="inferred from homology"/>
<organism evidence="6 7">
    <name type="scientific">Corchorus olitorius</name>
    <dbReference type="NCBI Taxonomy" id="93759"/>
    <lineage>
        <taxon>Eukaryota</taxon>
        <taxon>Viridiplantae</taxon>
        <taxon>Streptophyta</taxon>
        <taxon>Embryophyta</taxon>
        <taxon>Tracheophyta</taxon>
        <taxon>Spermatophyta</taxon>
        <taxon>Magnoliopsida</taxon>
        <taxon>eudicotyledons</taxon>
        <taxon>Gunneridae</taxon>
        <taxon>Pentapetalae</taxon>
        <taxon>rosids</taxon>
        <taxon>malvids</taxon>
        <taxon>Malvales</taxon>
        <taxon>Malvaceae</taxon>
        <taxon>Grewioideae</taxon>
        <taxon>Apeibeae</taxon>
        <taxon>Corchorus</taxon>
    </lineage>
</organism>
<dbReference type="PANTHER" id="PTHR48062:SF21">
    <property type="entry name" value="RECEPTOR-LIKE PROTEIN 12"/>
    <property type="match status" value="1"/>
</dbReference>
<dbReference type="STRING" id="93759.A0A1R3GUA1"/>
<sequence>MSGIDLSCNNLVVWHTTTFLVSGKTPQRIAQFGTFDESSYRGNRLLCGEPLRRCFEPPSPFTPKVPTDDGEDNGPIDTNFFYVSFGASYIVVLLAIASVLYINPYRHGSIM</sequence>
<keyword evidence="5" id="KW-1133">Transmembrane helix</keyword>
<dbReference type="EMBL" id="AWUE01021582">
    <property type="protein sequence ID" value="OMO61708.1"/>
    <property type="molecule type" value="Genomic_DNA"/>
</dbReference>
<dbReference type="PANTHER" id="PTHR48062">
    <property type="entry name" value="RECEPTOR-LIKE PROTEIN 14"/>
    <property type="match status" value="1"/>
</dbReference>
<comment type="caution">
    <text evidence="6">The sequence shown here is derived from an EMBL/GenBank/DDBJ whole genome shotgun (WGS) entry which is preliminary data.</text>
</comment>
<keyword evidence="5" id="KW-0812">Transmembrane</keyword>
<keyword evidence="2" id="KW-0433">Leucine-rich repeat</keyword>
<gene>
    <name evidence="6" type="ORF">COLO4_33361</name>
</gene>